<evidence type="ECO:0000313" key="2">
    <source>
        <dbReference type="Proteomes" id="UP000023152"/>
    </source>
</evidence>
<sequence length="170" mass="19557">MECQMRLSQHCVQHQLSLCYNENKKEKEKEKKPKKEFPQVIDIANILVSSELKQQIQFVNVCDQLLNLFPPAYGSEHLYSFIANLLKECCIMMNKNDEPAQFQLNPNINGPGIQMYFDFAGLFPTQLLPNTNIVLDKNGNTMMYWLCGHNANVDDLQTKKNKISGLTENI</sequence>
<comment type="caution">
    <text evidence="1">The sequence shown here is derived from an EMBL/GenBank/DDBJ whole genome shotgun (WGS) entry which is preliminary data.</text>
</comment>
<feature type="non-terminal residue" evidence="1">
    <location>
        <position position="170"/>
    </location>
</feature>
<keyword evidence="2" id="KW-1185">Reference proteome</keyword>
<organism evidence="1 2">
    <name type="scientific">Reticulomyxa filosa</name>
    <dbReference type="NCBI Taxonomy" id="46433"/>
    <lineage>
        <taxon>Eukaryota</taxon>
        <taxon>Sar</taxon>
        <taxon>Rhizaria</taxon>
        <taxon>Retaria</taxon>
        <taxon>Foraminifera</taxon>
        <taxon>Monothalamids</taxon>
        <taxon>Reticulomyxidae</taxon>
        <taxon>Reticulomyxa</taxon>
    </lineage>
</organism>
<proteinExistence type="predicted"/>
<protein>
    <submittedName>
        <fullName evidence="1">Uncharacterized protein</fullName>
    </submittedName>
</protein>
<dbReference type="AlphaFoldDB" id="X6LTE5"/>
<gene>
    <name evidence="1" type="ORF">RFI_32730</name>
</gene>
<dbReference type="EMBL" id="ASPP01029072">
    <property type="protein sequence ID" value="ETO04666.1"/>
    <property type="molecule type" value="Genomic_DNA"/>
</dbReference>
<dbReference type="Proteomes" id="UP000023152">
    <property type="component" value="Unassembled WGS sequence"/>
</dbReference>
<name>X6LTE5_RETFI</name>
<accession>X6LTE5</accession>
<evidence type="ECO:0000313" key="1">
    <source>
        <dbReference type="EMBL" id="ETO04666.1"/>
    </source>
</evidence>
<reference evidence="1 2" key="1">
    <citation type="journal article" date="2013" name="Curr. Biol.">
        <title>The Genome of the Foraminiferan Reticulomyxa filosa.</title>
        <authorList>
            <person name="Glockner G."/>
            <person name="Hulsmann N."/>
            <person name="Schleicher M."/>
            <person name="Noegel A.A."/>
            <person name="Eichinger L."/>
            <person name="Gallinger C."/>
            <person name="Pawlowski J."/>
            <person name="Sierra R."/>
            <person name="Euteneuer U."/>
            <person name="Pillet L."/>
            <person name="Moustafa A."/>
            <person name="Platzer M."/>
            <person name="Groth M."/>
            <person name="Szafranski K."/>
            <person name="Schliwa M."/>
        </authorList>
    </citation>
    <scope>NUCLEOTIDE SEQUENCE [LARGE SCALE GENOMIC DNA]</scope>
</reference>